<dbReference type="Gene3D" id="3.30.1330.130">
    <property type="match status" value="1"/>
</dbReference>
<dbReference type="EMBL" id="SNYS01000006">
    <property type="protein sequence ID" value="TDQ70164.1"/>
    <property type="molecule type" value="Genomic_DNA"/>
</dbReference>
<evidence type="ECO:0000259" key="1">
    <source>
        <dbReference type="Pfam" id="PF02663"/>
    </source>
</evidence>
<feature type="domain" description="Formylmethanofuran dehydrogenase subunit E" evidence="1">
    <location>
        <begin position="29"/>
        <end position="163"/>
    </location>
</feature>
<dbReference type="PANTHER" id="PTHR39418">
    <property type="entry name" value="DEHYDROGENASE-RELATED"/>
    <property type="match status" value="1"/>
</dbReference>
<dbReference type="InterPro" id="IPR003814">
    <property type="entry name" value="FmdEsu_dom"/>
</dbReference>
<proteinExistence type="predicted"/>
<organism evidence="2 3">
    <name type="scientific">Methanimicrococcus blatticola</name>
    <dbReference type="NCBI Taxonomy" id="91560"/>
    <lineage>
        <taxon>Archaea</taxon>
        <taxon>Methanobacteriati</taxon>
        <taxon>Methanobacteriota</taxon>
        <taxon>Stenosarchaea group</taxon>
        <taxon>Methanomicrobia</taxon>
        <taxon>Methanosarcinales</taxon>
        <taxon>Methanosarcinaceae</taxon>
        <taxon>Methanimicrococcus</taxon>
    </lineage>
</organism>
<comment type="caution">
    <text evidence="2">The sequence shown here is derived from an EMBL/GenBank/DDBJ whole genome shotgun (WGS) entry which is preliminary data.</text>
</comment>
<dbReference type="PANTHER" id="PTHR39418:SF1">
    <property type="entry name" value="DEHYDROGENASE"/>
    <property type="match status" value="1"/>
</dbReference>
<evidence type="ECO:0000313" key="3">
    <source>
        <dbReference type="Proteomes" id="UP000294855"/>
    </source>
</evidence>
<reference evidence="2 3" key="1">
    <citation type="submission" date="2019-03" db="EMBL/GenBank/DDBJ databases">
        <title>Genomic Encyclopedia of Type Strains, Phase IV (KMG-IV): sequencing the most valuable type-strain genomes for metagenomic binning, comparative biology and taxonomic classification.</title>
        <authorList>
            <person name="Goeker M."/>
        </authorList>
    </citation>
    <scope>NUCLEOTIDE SEQUENCE [LARGE SCALE GENOMIC DNA]</scope>
    <source>
        <strain evidence="2 3">DSM 13328</strain>
    </source>
</reference>
<dbReference type="SUPFAM" id="SSF143555">
    <property type="entry name" value="FwdE-like"/>
    <property type="match status" value="1"/>
</dbReference>
<dbReference type="Proteomes" id="UP000294855">
    <property type="component" value="Unassembled WGS sequence"/>
</dbReference>
<sequence length="213" mass="23960">MKCVIFLFMNSDTMLKDFSKRNYDDAIAFHGHSCGGLALGYVVSLYARELLDLDYSEDEEIVVITETDSCTVDAIQTILGTTAGKGNLFVNNWGKNAFTFYNRKTGKAVRLMMRPDFFKPSPELDALREKVFSETATEEEISKYHALSDQRVNDILSTHGSQIYDIKEPQQPVPEKAKIFSNIICPICNESVGVARCVEKDGQKICQFCAQNK</sequence>
<gene>
    <name evidence="2" type="ORF">C7391_0503</name>
</gene>
<name>A0A484F7U2_9EURY</name>
<evidence type="ECO:0000313" key="2">
    <source>
        <dbReference type="EMBL" id="TDQ70164.1"/>
    </source>
</evidence>
<dbReference type="AlphaFoldDB" id="A0A484F7U2"/>
<dbReference type="PIRSF" id="PIRSF006578">
    <property type="entry name" value="FwdE"/>
    <property type="match status" value="1"/>
</dbReference>
<keyword evidence="3" id="KW-1185">Reference proteome</keyword>
<protein>
    <submittedName>
        <fullName evidence="2">Formylmethanofuran dehydrogenase subunit E</fullName>
    </submittedName>
</protein>
<dbReference type="Pfam" id="PF02663">
    <property type="entry name" value="FmdE"/>
    <property type="match status" value="1"/>
</dbReference>
<accession>A0A484F7U2</accession>
<dbReference type="InterPro" id="IPR026328">
    <property type="entry name" value="FmdE"/>
</dbReference>
<dbReference type="InterPro" id="IPR053194">
    <property type="entry name" value="tRNA_methyltr_O"/>
</dbReference>